<proteinExistence type="predicted"/>
<evidence type="ECO:0000313" key="3">
    <source>
        <dbReference type="Proteomes" id="UP000295807"/>
    </source>
</evidence>
<protein>
    <submittedName>
        <fullName evidence="2">OmpA family protein</fullName>
    </submittedName>
</protein>
<evidence type="ECO:0000256" key="1">
    <source>
        <dbReference type="SAM" id="MobiDB-lite"/>
    </source>
</evidence>
<dbReference type="InterPro" id="IPR036737">
    <property type="entry name" value="OmpA-like_sf"/>
</dbReference>
<dbReference type="Proteomes" id="UP000295807">
    <property type="component" value="Unassembled WGS sequence"/>
</dbReference>
<gene>
    <name evidence="2" type="ORF">EDD80_10823</name>
</gene>
<reference evidence="2 3" key="1">
    <citation type="submission" date="2019-03" db="EMBL/GenBank/DDBJ databases">
        <title>Genomic Encyclopedia of Type Strains, Phase IV (KMG-IV): sequencing the most valuable type-strain genomes for metagenomic binning, comparative biology and taxonomic classification.</title>
        <authorList>
            <person name="Goeker M."/>
        </authorList>
    </citation>
    <scope>NUCLEOTIDE SEQUENCE [LARGE SCALE GENOMIC DNA]</scope>
    <source>
        <strain evidence="2 3">DSM 21100</strain>
    </source>
</reference>
<dbReference type="SUPFAM" id="SSF103088">
    <property type="entry name" value="OmpA-like"/>
    <property type="match status" value="1"/>
</dbReference>
<keyword evidence="3" id="KW-1185">Reference proteome</keyword>
<sequence length="564" mass="60474">MNKAPGISRPGPEQQFFKPVIQTKLVAEPTYPPYLVNSIPGRNPASDPASRLRPSERTAHVGGLLQDLCPGFQTDSSTGLVSPVDSSATAGQLAAGNNPAGCCCLHVLTRRGSGNWRILVSDVVSPHTLESEGVVVVPGPNAPIDYGNWTAGPAERRVIMSNTEILGHELCGHAALMELQAHPPDASRLTTDVHDPTVNIQNLIATEQGVPASDLRGLASGGSHRGESFARIVISGYPANRISPFSIPDSAQHRKLFLATNLIRTNDFFVNITGHTDPSGTDAINDRISLQRANSVKAFIAGRVPANRHLDRQDPATPLVNRFRSTTGVRDQQPPPAALQGNPDNWRRVEIFVASFPAATENAPAATPATVTQLPPPPGASALAASGDECEKVLVNGAYPGISATTAPPAISPALPAISPKRQALTASHLQRQEAEQPLSLDPELAAPPSFRPSASPDFLSMRQPFINRGVFDLWDSDSAMAVWRYNFDFFRLFGLSPGISTTLSNFASPRFIDAQLKLNNPTWWEITDLELNTSTVGASVPVLEFNADFSVEAPSWFRSVFLD</sequence>
<accession>A0A4R3KPE7</accession>
<dbReference type="Gene3D" id="3.30.1330.60">
    <property type="entry name" value="OmpA-like domain"/>
    <property type="match status" value="1"/>
</dbReference>
<evidence type="ECO:0000313" key="2">
    <source>
        <dbReference type="EMBL" id="TCS86232.1"/>
    </source>
</evidence>
<dbReference type="AlphaFoldDB" id="A0A4R3KPE7"/>
<feature type="region of interest" description="Disordered" evidence="1">
    <location>
        <begin position="37"/>
        <end position="56"/>
    </location>
</feature>
<dbReference type="EMBL" id="SMAD01000008">
    <property type="protein sequence ID" value="TCS86232.1"/>
    <property type="molecule type" value="Genomic_DNA"/>
</dbReference>
<name>A0A4R3KPE7_9SPHI</name>
<comment type="caution">
    <text evidence="2">The sequence shown here is derived from an EMBL/GenBank/DDBJ whole genome shotgun (WGS) entry which is preliminary data.</text>
</comment>
<organism evidence="2 3">
    <name type="scientific">Anseongella ginsenosidimutans</name>
    <dbReference type="NCBI Taxonomy" id="496056"/>
    <lineage>
        <taxon>Bacteria</taxon>
        <taxon>Pseudomonadati</taxon>
        <taxon>Bacteroidota</taxon>
        <taxon>Sphingobacteriia</taxon>
        <taxon>Sphingobacteriales</taxon>
        <taxon>Sphingobacteriaceae</taxon>
        <taxon>Anseongella</taxon>
    </lineage>
</organism>